<reference evidence="2 3" key="1">
    <citation type="submission" date="2017-06" db="EMBL/GenBank/DDBJ databases">
        <title>Neisseria chenwenguii sp. nov., isolated from the intestinal contents of Tibetan Plateau Pika in Yushu, Qinghai Province, China.</title>
        <authorList>
            <person name="Zhang G."/>
        </authorList>
    </citation>
    <scope>NUCLEOTIDE SEQUENCE [LARGE SCALE GENOMIC DNA]</scope>
    <source>
        <strain evidence="2 3">10023</strain>
    </source>
</reference>
<sequence length="107" mass="12328">MPQFKPVIITTTMPTREEAEKIGLLLLENRLAACVQYETIVSHYVWQGEVCCDEEIRMVIKSSRCHYRAVEKLILANHSYDCPQIVIQAVAGGWRGYLRWMKAQMGL</sequence>
<dbReference type="InterPro" id="IPR015867">
    <property type="entry name" value="N-reg_PII/ATP_PRibTrfase_C"/>
</dbReference>
<accession>A0A220RYY6</accession>
<gene>
    <name evidence="2" type="ORF">BG910_00220</name>
</gene>
<evidence type="ECO:0000256" key="1">
    <source>
        <dbReference type="ARBA" id="ARBA00010169"/>
    </source>
</evidence>
<evidence type="ECO:0000313" key="3">
    <source>
        <dbReference type="Proteomes" id="UP000198238"/>
    </source>
</evidence>
<dbReference type="GO" id="GO:0005507">
    <property type="term" value="F:copper ion binding"/>
    <property type="evidence" value="ECO:0007669"/>
    <property type="project" value="TreeGrafter"/>
</dbReference>
<keyword evidence="3" id="KW-1185">Reference proteome</keyword>
<evidence type="ECO:0000313" key="2">
    <source>
        <dbReference type="EMBL" id="ASK26377.1"/>
    </source>
</evidence>
<dbReference type="AlphaFoldDB" id="A0A220RYY6"/>
<dbReference type="SUPFAM" id="SSF54913">
    <property type="entry name" value="GlnB-like"/>
    <property type="match status" value="1"/>
</dbReference>
<dbReference type="Gene3D" id="3.30.70.120">
    <property type="match status" value="1"/>
</dbReference>
<comment type="similarity">
    <text evidence="1">Belongs to the CutA family.</text>
</comment>
<name>A0A220RYY6_9NEIS</name>
<dbReference type="PANTHER" id="PTHR23419">
    <property type="entry name" value="DIVALENT CATION TOLERANCE CUTA-RELATED"/>
    <property type="match status" value="1"/>
</dbReference>
<dbReference type="RefSeq" id="WP_089035100.1">
    <property type="nucleotide sequence ID" value="NZ_CP022278.1"/>
</dbReference>
<proteinExistence type="inferred from homology"/>
<dbReference type="Proteomes" id="UP000198238">
    <property type="component" value="Chromosome"/>
</dbReference>
<dbReference type="Pfam" id="PF03091">
    <property type="entry name" value="CutA1"/>
    <property type="match status" value="1"/>
</dbReference>
<protein>
    <submittedName>
        <fullName evidence="2">Cytochrome C biogenesis protein</fullName>
    </submittedName>
</protein>
<dbReference type="GO" id="GO:0010038">
    <property type="term" value="P:response to metal ion"/>
    <property type="evidence" value="ECO:0007669"/>
    <property type="project" value="InterPro"/>
</dbReference>
<dbReference type="InterPro" id="IPR011322">
    <property type="entry name" value="N-reg_PII-like_a/b"/>
</dbReference>
<dbReference type="InterPro" id="IPR004323">
    <property type="entry name" value="Ion_tolerance_CutA"/>
</dbReference>
<organism evidence="2 3">
    <name type="scientific">Neisseria chenwenguii</name>
    <dbReference type="NCBI Taxonomy" id="1853278"/>
    <lineage>
        <taxon>Bacteria</taxon>
        <taxon>Pseudomonadati</taxon>
        <taxon>Pseudomonadota</taxon>
        <taxon>Betaproteobacteria</taxon>
        <taxon>Neisseriales</taxon>
        <taxon>Neisseriaceae</taxon>
        <taxon>Neisseria</taxon>
    </lineage>
</organism>
<dbReference type="KEGG" id="nei:BG910_00220"/>
<dbReference type="PANTHER" id="PTHR23419:SF8">
    <property type="entry name" value="FI09726P"/>
    <property type="match status" value="1"/>
</dbReference>
<dbReference type="EMBL" id="CP022278">
    <property type="protein sequence ID" value="ASK26377.1"/>
    <property type="molecule type" value="Genomic_DNA"/>
</dbReference>